<protein>
    <submittedName>
        <fullName evidence="2">Glycosyl hydrolase</fullName>
    </submittedName>
</protein>
<feature type="non-terminal residue" evidence="2">
    <location>
        <position position="1"/>
    </location>
</feature>
<dbReference type="GO" id="GO:0016787">
    <property type="term" value="F:hydrolase activity"/>
    <property type="evidence" value="ECO:0007669"/>
    <property type="project" value="UniProtKB-KW"/>
</dbReference>
<dbReference type="Proteomes" id="UP000617171">
    <property type="component" value="Unassembled WGS sequence"/>
</dbReference>
<evidence type="ECO:0000259" key="1">
    <source>
        <dbReference type="Pfam" id="PF19078"/>
    </source>
</evidence>
<evidence type="ECO:0000313" key="2">
    <source>
        <dbReference type="EMBL" id="MBC3350332.1"/>
    </source>
</evidence>
<name>A0ABR6V0W6_9PSED</name>
<evidence type="ECO:0000313" key="3">
    <source>
        <dbReference type="Proteomes" id="UP000617171"/>
    </source>
</evidence>
<dbReference type="RefSeq" id="WP_263642032.1">
    <property type="nucleotide sequence ID" value="NZ_JABWQV010000491.1"/>
</dbReference>
<dbReference type="EMBL" id="JABWQV010000491">
    <property type="protein sequence ID" value="MBC3350332.1"/>
    <property type="molecule type" value="Genomic_DNA"/>
</dbReference>
<feature type="domain" description="Bacterial Ig-like" evidence="1">
    <location>
        <begin position="1"/>
        <end position="64"/>
    </location>
</feature>
<feature type="domain" description="Bacterial Ig-like" evidence="1">
    <location>
        <begin position="65"/>
        <end position="166"/>
    </location>
</feature>
<keyword evidence="2" id="KW-0378">Hydrolase</keyword>
<accession>A0ABR6V0W6</accession>
<dbReference type="Pfam" id="PF19078">
    <property type="entry name" value="Big_12"/>
    <property type="match status" value="2"/>
</dbReference>
<feature type="non-terminal residue" evidence="2">
    <location>
        <position position="194"/>
    </location>
</feature>
<dbReference type="SUPFAM" id="SSF110296">
    <property type="entry name" value="Oligoxyloglucan reducing end-specific cellobiohydrolase"/>
    <property type="match status" value="1"/>
</dbReference>
<comment type="caution">
    <text evidence="2">The sequence shown here is derived from an EMBL/GenBank/DDBJ whole genome shotgun (WGS) entry which is preliminary data.</text>
</comment>
<reference evidence="2 3" key="1">
    <citation type="journal article" date="2020" name="Microorganisms">
        <title>Reliable Identification of Environmental Pseudomonas Isolates Using the rpoD Gene.</title>
        <authorList>
            <consortium name="The Broad Institute Genome Sequencing Platform"/>
            <person name="Girard L."/>
            <person name="Lood C."/>
            <person name="Rokni-Zadeh H."/>
            <person name="van Noort V."/>
            <person name="Lavigne R."/>
            <person name="De Mot R."/>
        </authorList>
    </citation>
    <scope>NUCLEOTIDE SEQUENCE [LARGE SCALE GENOMIC DNA]</scope>
    <source>
        <strain evidence="2 3">SWRI196</strain>
    </source>
</reference>
<gene>
    <name evidence="2" type="ORF">HU811_27125</name>
</gene>
<organism evidence="2 3">
    <name type="scientific">Pseudomonas tehranensis</name>
    <dbReference type="NCBI Taxonomy" id="2745502"/>
    <lineage>
        <taxon>Bacteria</taxon>
        <taxon>Pseudomonadati</taxon>
        <taxon>Pseudomonadota</taxon>
        <taxon>Gammaproteobacteria</taxon>
        <taxon>Pseudomonadales</taxon>
        <taxon>Pseudomonadaceae</taxon>
        <taxon>Pseudomonas</taxon>
    </lineage>
</organism>
<keyword evidence="3" id="KW-1185">Reference proteome</keyword>
<dbReference type="InterPro" id="IPR044048">
    <property type="entry name" value="Big_12"/>
</dbReference>
<proteinExistence type="predicted"/>
<sequence length="194" mass="19250">DLSVANGTLSAVSSSDGGLTWTAVFTPTLGVRDATNLIILDNTGVSDAAGNTGTGTTSSGNYAIDTQVPTATIVVADTALNIGETSLVTITFNEAVSGFDNSDLTISNGTLSNVSSTDGGVTWTATFTPSASIADTSNLITLDNTGLTNGAGNAGVGTTDSNNYAIDTVRPTATIVVADTAIAAGETSLVTITF</sequence>